<dbReference type="InterPro" id="IPR008266">
    <property type="entry name" value="Tyr_kinase_AS"/>
</dbReference>
<dbReference type="AlphaFoldDB" id="A0A949JY69"/>
<comment type="caution">
    <text evidence="9">The sequence shown here is derived from an EMBL/GenBank/DDBJ whole genome shotgun (WGS) entry which is preliminary data.</text>
</comment>
<accession>A0A949JY69</accession>
<feature type="transmembrane region" description="Helical" evidence="7">
    <location>
        <begin position="376"/>
        <end position="395"/>
    </location>
</feature>
<dbReference type="PROSITE" id="PS00109">
    <property type="entry name" value="PROTEIN_KINASE_TYR"/>
    <property type="match status" value="1"/>
</dbReference>
<dbReference type="Gene3D" id="1.10.510.10">
    <property type="entry name" value="Transferase(Phosphotransferase) domain 1"/>
    <property type="match status" value="1"/>
</dbReference>
<evidence type="ECO:0000259" key="8">
    <source>
        <dbReference type="PROSITE" id="PS50011"/>
    </source>
</evidence>
<feature type="region of interest" description="Disordered" evidence="6">
    <location>
        <begin position="249"/>
        <end position="309"/>
    </location>
</feature>
<dbReference type="InterPro" id="IPR000719">
    <property type="entry name" value="Prot_kinase_dom"/>
</dbReference>
<evidence type="ECO:0000256" key="3">
    <source>
        <dbReference type="ARBA" id="ARBA00022741"/>
    </source>
</evidence>
<feature type="transmembrane region" description="Helical" evidence="7">
    <location>
        <begin position="407"/>
        <end position="429"/>
    </location>
</feature>
<keyword evidence="4 9" id="KW-0418">Kinase</keyword>
<feature type="transmembrane region" description="Helical" evidence="7">
    <location>
        <begin position="449"/>
        <end position="469"/>
    </location>
</feature>
<dbReference type="EMBL" id="JAHQCW010000008">
    <property type="protein sequence ID" value="MBU9736331.1"/>
    <property type="molecule type" value="Genomic_DNA"/>
</dbReference>
<organism evidence="9 10">
    <name type="scientific">Diplocloster agilis</name>
    <dbReference type="NCBI Taxonomy" id="2850323"/>
    <lineage>
        <taxon>Bacteria</taxon>
        <taxon>Bacillati</taxon>
        <taxon>Bacillota</taxon>
        <taxon>Clostridia</taxon>
        <taxon>Lachnospirales</taxon>
        <taxon>Lachnospiraceae</taxon>
        <taxon>Diplocloster</taxon>
    </lineage>
</organism>
<dbReference type="RefSeq" id="WP_238721216.1">
    <property type="nucleotide sequence ID" value="NZ_JAHQCW010000008.1"/>
</dbReference>
<evidence type="ECO:0000256" key="7">
    <source>
        <dbReference type="SAM" id="Phobius"/>
    </source>
</evidence>
<evidence type="ECO:0000313" key="9">
    <source>
        <dbReference type="EMBL" id="MBU9736331.1"/>
    </source>
</evidence>
<keyword evidence="7" id="KW-0812">Transmembrane</keyword>
<dbReference type="Pfam" id="PF00069">
    <property type="entry name" value="Pkinase"/>
    <property type="match status" value="1"/>
</dbReference>
<sequence>MSNLKENYMDSKYTVLKVFSARDGKETSLVENAVNGRIFIRKRVPAEQGRIYQYLMTLRHPGLVPVVEVVPGERQYTVIEEYAAGITLDEYVKSYGCRTEKQAANYMIQLCNVLQLLHGHNIVHRDITPNNIIVTLDGYVKLIDFDIARIRKPDRVQDTTILGTVGFAAPEQFGFTQTDSRTDIYALGVVLNYMLTGKLPGECKYQTQPFSQIIEKATALDPAGRFSDVGQIAAILMAGRAVTAKVGAAKPAASRTAASRTVASRTAPAKSGTVKPAPAKSGAAHLPDLPDSTEHMPSVAAAAGQMSQEAVSGAEVERKEDGRENHLKISRKEAFRAMMANRRLERKKRMESYAIKPDTPKAVRFFKSIPGFRTGLTWKMAVAVLGYLFTLVWGYSMAASFAELHYPFLLCVLLFFMEVILPFVLFTNLGHIDRKVPGIRELEAWPARWIRIGLGSLIIVLATMIGQLYTGLQGK</sequence>
<evidence type="ECO:0000256" key="6">
    <source>
        <dbReference type="SAM" id="MobiDB-lite"/>
    </source>
</evidence>
<dbReference type="PANTHER" id="PTHR43289:SF6">
    <property type="entry name" value="SERINE_THREONINE-PROTEIN KINASE NEKL-3"/>
    <property type="match status" value="1"/>
</dbReference>
<keyword evidence="7" id="KW-0472">Membrane</keyword>
<gene>
    <name evidence="9" type="ORF">KTH89_07250</name>
</gene>
<feature type="domain" description="Protein kinase" evidence="8">
    <location>
        <begin position="1"/>
        <end position="335"/>
    </location>
</feature>
<reference evidence="9" key="1">
    <citation type="submission" date="2021-06" db="EMBL/GenBank/DDBJ databases">
        <title>Description of novel taxa of the family Lachnospiraceae.</title>
        <authorList>
            <person name="Chaplin A.V."/>
            <person name="Sokolova S.R."/>
            <person name="Pikina A.P."/>
            <person name="Korzhanova M."/>
            <person name="Belova V."/>
            <person name="Korostin D."/>
            <person name="Efimov B.A."/>
        </authorList>
    </citation>
    <scope>NUCLEOTIDE SEQUENCE</scope>
    <source>
        <strain evidence="9">ASD5720</strain>
    </source>
</reference>
<dbReference type="CDD" id="cd14014">
    <property type="entry name" value="STKc_PknB_like"/>
    <property type="match status" value="1"/>
</dbReference>
<keyword evidence="3" id="KW-0547">Nucleotide-binding</keyword>
<dbReference type="InterPro" id="IPR011009">
    <property type="entry name" value="Kinase-like_dom_sf"/>
</dbReference>
<feature type="compositionally biased region" description="Low complexity" evidence="6">
    <location>
        <begin position="249"/>
        <end position="269"/>
    </location>
</feature>
<dbReference type="SUPFAM" id="SSF56112">
    <property type="entry name" value="Protein kinase-like (PK-like)"/>
    <property type="match status" value="1"/>
</dbReference>
<evidence type="ECO:0000256" key="4">
    <source>
        <dbReference type="ARBA" id="ARBA00022777"/>
    </source>
</evidence>
<dbReference type="PANTHER" id="PTHR43289">
    <property type="entry name" value="MITOGEN-ACTIVATED PROTEIN KINASE KINASE KINASE 20-RELATED"/>
    <property type="match status" value="1"/>
</dbReference>
<keyword evidence="10" id="KW-1185">Reference proteome</keyword>
<evidence type="ECO:0000313" key="10">
    <source>
        <dbReference type="Proteomes" id="UP000712157"/>
    </source>
</evidence>
<dbReference type="PROSITE" id="PS50011">
    <property type="entry name" value="PROTEIN_KINASE_DOM"/>
    <property type="match status" value="1"/>
</dbReference>
<dbReference type="EC" id="2.7.11.1" evidence="1"/>
<proteinExistence type="predicted"/>
<keyword evidence="5" id="KW-0067">ATP-binding</keyword>
<keyword evidence="7" id="KW-1133">Transmembrane helix</keyword>
<dbReference type="GO" id="GO:0005524">
    <property type="term" value="F:ATP binding"/>
    <property type="evidence" value="ECO:0007669"/>
    <property type="project" value="UniProtKB-KW"/>
</dbReference>
<protein>
    <recommendedName>
        <fullName evidence="1">non-specific serine/threonine protein kinase</fullName>
        <ecNumber evidence="1">2.7.11.1</ecNumber>
    </recommendedName>
</protein>
<name>A0A949JY69_9FIRM</name>
<evidence type="ECO:0000256" key="5">
    <source>
        <dbReference type="ARBA" id="ARBA00022840"/>
    </source>
</evidence>
<dbReference type="Proteomes" id="UP000712157">
    <property type="component" value="Unassembled WGS sequence"/>
</dbReference>
<dbReference type="GO" id="GO:0004674">
    <property type="term" value="F:protein serine/threonine kinase activity"/>
    <property type="evidence" value="ECO:0007669"/>
    <property type="project" value="UniProtKB-EC"/>
</dbReference>
<keyword evidence="2" id="KW-0808">Transferase</keyword>
<evidence type="ECO:0000256" key="2">
    <source>
        <dbReference type="ARBA" id="ARBA00022679"/>
    </source>
</evidence>
<evidence type="ECO:0000256" key="1">
    <source>
        <dbReference type="ARBA" id="ARBA00012513"/>
    </source>
</evidence>